<dbReference type="InParanoid" id="B4NLZ4"/>
<dbReference type="PANTHER" id="PTHR12360:SF1">
    <property type="entry name" value="NF-X1-TYPE ZINC FINGER PROTEIN NFXL1"/>
    <property type="match status" value="1"/>
</dbReference>
<feature type="domain" description="NF-X1-type" evidence="7">
    <location>
        <begin position="639"/>
        <end position="657"/>
    </location>
</feature>
<feature type="domain" description="NF-X1-type" evidence="7">
    <location>
        <begin position="411"/>
        <end position="430"/>
    </location>
</feature>
<dbReference type="STRING" id="7260.B4NLZ4"/>
<accession>B4NLZ4</accession>
<dbReference type="InterPro" id="IPR000967">
    <property type="entry name" value="Znf_NFX1"/>
</dbReference>
<dbReference type="OrthoDB" id="536399at2759"/>
<organism evidence="8 9">
    <name type="scientific">Drosophila willistoni</name>
    <name type="common">Fruit fly</name>
    <dbReference type="NCBI Taxonomy" id="7260"/>
    <lineage>
        <taxon>Eukaryota</taxon>
        <taxon>Metazoa</taxon>
        <taxon>Ecdysozoa</taxon>
        <taxon>Arthropoda</taxon>
        <taxon>Hexapoda</taxon>
        <taxon>Insecta</taxon>
        <taxon>Pterygota</taxon>
        <taxon>Neoptera</taxon>
        <taxon>Endopterygota</taxon>
        <taxon>Diptera</taxon>
        <taxon>Brachycera</taxon>
        <taxon>Muscomorpha</taxon>
        <taxon>Ephydroidea</taxon>
        <taxon>Drosophilidae</taxon>
        <taxon>Drosophila</taxon>
        <taxon>Sophophora</taxon>
    </lineage>
</organism>
<evidence type="ECO:0000313" key="8">
    <source>
        <dbReference type="EMBL" id="EDW85362.1"/>
    </source>
</evidence>
<evidence type="ECO:0000259" key="7">
    <source>
        <dbReference type="SMART" id="SM00438"/>
    </source>
</evidence>
<feature type="domain" description="NF-X1-type" evidence="7">
    <location>
        <begin position="600"/>
        <end position="629"/>
    </location>
</feature>
<dbReference type="CDD" id="cd16697">
    <property type="entry name" value="RING-CH-C4HC3_NFXL1"/>
    <property type="match status" value="1"/>
</dbReference>
<feature type="domain" description="NF-X1-type" evidence="7">
    <location>
        <begin position="305"/>
        <end position="326"/>
    </location>
</feature>
<dbReference type="GO" id="GO:0000977">
    <property type="term" value="F:RNA polymerase II transcription regulatory region sequence-specific DNA binding"/>
    <property type="evidence" value="ECO:0007669"/>
    <property type="project" value="TreeGrafter"/>
</dbReference>
<feature type="domain" description="NF-X1-type" evidence="7">
    <location>
        <begin position="359"/>
        <end position="378"/>
    </location>
</feature>
<dbReference type="GO" id="GO:0008270">
    <property type="term" value="F:zinc ion binding"/>
    <property type="evidence" value="ECO:0007669"/>
    <property type="project" value="UniProtKB-KW"/>
</dbReference>
<sequence length="841" mass="95343">MEEHKHVQSKNLASGKRLENTFTHISSSEDEEELDEKHILDLLYKNYQPVSDASRTQTYRTSVFLENTLHSGAATCLICIGGIKRVESIWSCQSCYCFFHLNCIQRWANDSVMQMKVKGEQQRNDNQGYYNHLGEFVPPKRKKSLHWCCPQCRMEYQPEERPTTYNCFCGKEINPTAQPFLVPHSCGEVCGKFLKPKCGHDCKLLCHPGPCPPCAQQSENTCRCGKSAPRPLRCIDRDWQCQERCENLLSCGKHKCNQRCHRAGNCPGCTRQSTQPCECGRDMKVVSCANRKWKCQNICGGRFVCGLHSCDKICHKEPCEMAECPFNVRSCPCGKNSQSLPCSEVVDSCGDTCQKILSCGQHTCTQRCHRGPCISCPVTTRKKCRCGLHEKELPCSKEFTCDTKCKQVRDCGKHACNRKCCGDQCLPCEKICGKPLSCNKHKCQSVCHRGPCYPCRLESVVNCRCGKTRRHVPCGRERNTRNLCLELCRISAKCHHFVEHRCHKGDCPPCRQKCGLPNDVSGCGHICKAVCHEAVKVKNQKTLNIKTQIKKTYEYKVFPHPRCEESVNVKCIGGHEVITTPCWNSKPTSCYRKCGRVLKCGNHQCNLTCHTVPNLESMEQQVGCINCEEGCVRPRSSGCSHPCPKSCHLPPCSPCSVLLKSKCHCGLIQVMYKCSEFFNDTASIQEQLEQKERLGSCGNRCIKNFPCGHRCLADCHSGICPGPELCRKKVRIYCPCKTLKQEISCDIHRARQLLLQCNSQCEAINSRAFRELAQKQHLEEEKNRLEFEKFQQKFEKRKHKERKIADIEPSQKTFNWQRGAIYAVSLTATLGALAVAYYADR</sequence>
<keyword evidence="9" id="KW-1185">Reference proteome</keyword>
<keyword evidence="3" id="KW-0677">Repeat</keyword>
<proteinExistence type="inferred from homology"/>
<dbReference type="GO" id="GO:0000981">
    <property type="term" value="F:DNA-binding transcription factor activity, RNA polymerase II-specific"/>
    <property type="evidence" value="ECO:0007669"/>
    <property type="project" value="TreeGrafter"/>
</dbReference>
<dbReference type="Proteomes" id="UP000007798">
    <property type="component" value="Unassembled WGS sequence"/>
</dbReference>
<feature type="domain" description="NF-X1-type" evidence="7">
    <location>
        <begin position="707"/>
        <end position="728"/>
    </location>
</feature>
<evidence type="ECO:0000256" key="3">
    <source>
        <dbReference type="ARBA" id="ARBA00022737"/>
    </source>
</evidence>
<name>B4NLZ4_DROWI</name>
<evidence type="ECO:0000256" key="6">
    <source>
        <dbReference type="SAM" id="Phobius"/>
    </source>
</evidence>
<feature type="domain" description="NF-X1-type" evidence="7">
    <location>
        <begin position="251"/>
        <end position="271"/>
    </location>
</feature>
<dbReference type="EMBL" id="CH964278">
    <property type="protein sequence ID" value="EDW85362.1"/>
    <property type="molecule type" value="Genomic_DNA"/>
</dbReference>
<keyword evidence="5" id="KW-0862">Zinc</keyword>
<gene>
    <name evidence="8" type="primary">Dwil\GK10569</name>
    <name evidence="8" type="ORF">Dwil_GK10569</name>
</gene>
<dbReference type="PANTHER" id="PTHR12360">
    <property type="entry name" value="NUCLEAR TRANSCRIPTION FACTOR, X-BOX BINDING 1 NFX1"/>
    <property type="match status" value="1"/>
</dbReference>
<dbReference type="FunCoup" id="B4NLZ4">
    <property type="interactions" value="2430"/>
</dbReference>
<keyword evidence="4" id="KW-0863">Zinc-finger</keyword>
<evidence type="ECO:0000313" key="9">
    <source>
        <dbReference type="Proteomes" id="UP000007798"/>
    </source>
</evidence>
<feature type="domain" description="NF-X1-type" evidence="7">
    <location>
        <begin position="438"/>
        <end position="457"/>
    </location>
</feature>
<dbReference type="PhylomeDB" id="B4NLZ4"/>
<dbReference type="HOGENOM" id="CLU_014224_0_0_1"/>
<protein>
    <recommendedName>
        <fullName evidence="7">NF-X1-type domain-containing protein</fullName>
    </recommendedName>
</protein>
<feature type="domain" description="NF-X1-type" evidence="7">
    <location>
        <begin position="198"/>
        <end position="216"/>
    </location>
</feature>
<reference evidence="8 9" key="1">
    <citation type="journal article" date="2007" name="Nature">
        <title>Evolution of genes and genomes on the Drosophila phylogeny.</title>
        <authorList>
            <consortium name="Drosophila 12 Genomes Consortium"/>
            <person name="Clark A.G."/>
            <person name="Eisen M.B."/>
            <person name="Smith D.R."/>
            <person name="Bergman C.M."/>
            <person name="Oliver B."/>
            <person name="Markow T.A."/>
            <person name="Kaufman T.C."/>
            <person name="Kellis M."/>
            <person name="Gelbart W."/>
            <person name="Iyer V.N."/>
            <person name="Pollard D.A."/>
            <person name="Sackton T.B."/>
            <person name="Larracuente A.M."/>
            <person name="Singh N.D."/>
            <person name="Abad J.P."/>
            <person name="Abt D.N."/>
            <person name="Adryan B."/>
            <person name="Aguade M."/>
            <person name="Akashi H."/>
            <person name="Anderson W.W."/>
            <person name="Aquadro C.F."/>
            <person name="Ardell D.H."/>
            <person name="Arguello R."/>
            <person name="Artieri C.G."/>
            <person name="Barbash D.A."/>
            <person name="Barker D."/>
            <person name="Barsanti P."/>
            <person name="Batterham P."/>
            <person name="Batzoglou S."/>
            <person name="Begun D."/>
            <person name="Bhutkar A."/>
            <person name="Blanco E."/>
            <person name="Bosak S.A."/>
            <person name="Bradley R.K."/>
            <person name="Brand A.D."/>
            <person name="Brent M.R."/>
            <person name="Brooks A.N."/>
            <person name="Brown R.H."/>
            <person name="Butlin R.K."/>
            <person name="Caggese C."/>
            <person name="Calvi B.R."/>
            <person name="Bernardo de Carvalho A."/>
            <person name="Caspi A."/>
            <person name="Castrezana S."/>
            <person name="Celniker S.E."/>
            <person name="Chang J.L."/>
            <person name="Chapple C."/>
            <person name="Chatterji S."/>
            <person name="Chinwalla A."/>
            <person name="Civetta A."/>
            <person name="Clifton S.W."/>
            <person name="Comeron J.M."/>
            <person name="Costello J.C."/>
            <person name="Coyne J.A."/>
            <person name="Daub J."/>
            <person name="David R.G."/>
            <person name="Delcher A.L."/>
            <person name="Delehaunty K."/>
            <person name="Do C.B."/>
            <person name="Ebling H."/>
            <person name="Edwards K."/>
            <person name="Eickbush T."/>
            <person name="Evans J.D."/>
            <person name="Filipski A."/>
            <person name="Findeiss S."/>
            <person name="Freyhult E."/>
            <person name="Fulton L."/>
            <person name="Fulton R."/>
            <person name="Garcia A.C."/>
            <person name="Gardiner A."/>
            <person name="Garfield D.A."/>
            <person name="Garvin B.E."/>
            <person name="Gibson G."/>
            <person name="Gilbert D."/>
            <person name="Gnerre S."/>
            <person name="Godfrey J."/>
            <person name="Good R."/>
            <person name="Gotea V."/>
            <person name="Gravely B."/>
            <person name="Greenberg A.J."/>
            <person name="Griffiths-Jones S."/>
            <person name="Gross S."/>
            <person name="Guigo R."/>
            <person name="Gustafson E.A."/>
            <person name="Haerty W."/>
            <person name="Hahn M.W."/>
            <person name="Halligan D.L."/>
            <person name="Halpern A.L."/>
            <person name="Halter G.M."/>
            <person name="Han M.V."/>
            <person name="Heger A."/>
            <person name="Hillier L."/>
            <person name="Hinrichs A.S."/>
            <person name="Holmes I."/>
            <person name="Hoskins R.A."/>
            <person name="Hubisz M.J."/>
            <person name="Hultmark D."/>
            <person name="Huntley M.A."/>
            <person name="Jaffe D.B."/>
            <person name="Jagadeeshan S."/>
            <person name="Jeck W.R."/>
            <person name="Johnson J."/>
            <person name="Jones C.D."/>
            <person name="Jordan W.C."/>
            <person name="Karpen G.H."/>
            <person name="Kataoka E."/>
            <person name="Keightley P.D."/>
            <person name="Kheradpour P."/>
            <person name="Kirkness E.F."/>
            <person name="Koerich L.B."/>
            <person name="Kristiansen K."/>
            <person name="Kudrna D."/>
            <person name="Kulathinal R.J."/>
            <person name="Kumar S."/>
            <person name="Kwok R."/>
            <person name="Lander E."/>
            <person name="Langley C.H."/>
            <person name="Lapoint R."/>
            <person name="Lazzaro B.P."/>
            <person name="Lee S.J."/>
            <person name="Levesque L."/>
            <person name="Li R."/>
            <person name="Lin C.F."/>
            <person name="Lin M.F."/>
            <person name="Lindblad-Toh K."/>
            <person name="Llopart A."/>
            <person name="Long M."/>
            <person name="Low L."/>
            <person name="Lozovsky E."/>
            <person name="Lu J."/>
            <person name="Luo M."/>
            <person name="Machado C.A."/>
            <person name="Makalowski W."/>
            <person name="Marzo M."/>
            <person name="Matsuda M."/>
            <person name="Matzkin L."/>
            <person name="McAllister B."/>
            <person name="McBride C.S."/>
            <person name="McKernan B."/>
            <person name="McKernan K."/>
            <person name="Mendez-Lago M."/>
            <person name="Minx P."/>
            <person name="Mollenhauer M.U."/>
            <person name="Montooth K."/>
            <person name="Mount S.M."/>
            <person name="Mu X."/>
            <person name="Myers E."/>
            <person name="Negre B."/>
            <person name="Newfeld S."/>
            <person name="Nielsen R."/>
            <person name="Noor M.A."/>
            <person name="O'Grady P."/>
            <person name="Pachter L."/>
            <person name="Papaceit M."/>
            <person name="Parisi M.J."/>
            <person name="Parisi M."/>
            <person name="Parts L."/>
            <person name="Pedersen J.S."/>
            <person name="Pesole G."/>
            <person name="Phillippy A.M."/>
            <person name="Ponting C.P."/>
            <person name="Pop M."/>
            <person name="Porcelli D."/>
            <person name="Powell J.R."/>
            <person name="Prohaska S."/>
            <person name="Pruitt K."/>
            <person name="Puig M."/>
            <person name="Quesneville H."/>
            <person name="Ram K.R."/>
            <person name="Rand D."/>
            <person name="Rasmussen M.D."/>
            <person name="Reed L.K."/>
            <person name="Reenan R."/>
            <person name="Reily A."/>
            <person name="Remington K.A."/>
            <person name="Rieger T.T."/>
            <person name="Ritchie M.G."/>
            <person name="Robin C."/>
            <person name="Rogers Y.H."/>
            <person name="Rohde C."/>
            <person name="Rozas J."/>
            <person name="Rubenfield M.J."/>
            <person name="Ruiz A."/>
            <person name="Russo S."/>
            <person name="Salzberg S.L."/>
            <person name="Sanchez-Gracia A."/>
            <person name="Saranga D.J."/>
            <person name="Sato H."/>
            <person name="Schaeffer S.W."/>
            <person name="Schatz M.C."/>
            <person name="Schlenke T."/>
            <person name="Schwartz R."/>
            <person name="Segarra C."/>
            <person name="Singh R.S."/>
            <person name="Sirot L."/>
            <person name="Sirota M."/>
            <person name="Sisneros N.B."/>
            <person name="Smith C.D."/>
            <person name="Smith T.F."/>
            <person name="Spieth J."/>
            <person name="Stage D.E."/>
            <person name="Stark A."/>
            <person name="Stephan W."/>
            <person name="Strausberg R.L."/>
            <person name="Strempel S."/>
            <person name="Sturgill D."/>
            <person name="Sutton G."/>
            <person name="Sutton G.G."/>
            <person name="Tao W."/>
            <person name="Teichmann S."/>
            <person name="Tobari Y.N."/>
            <person name="Tomimura Y."/>
            <person name="Tsolas J.M."/>
            <person name="Valente V.L."/>
            <person name="Venter E."/>
            <person name="Venter J.C."/>
            <person name="Vicario S."/>
            <person name="Vieira F.G."/>
            <person name="Vilella A.J."/>
            <person name="Villasante A."/>
            <person name="Walenz B."/>
            <person name="Wang J."/>
            <person name="Wasserman M."/>
            <person name="Watts T."/>
            <person name="Wilson D."/>
            <person name="Wilson R.K."/>
            <person name="Wing R.A."/>
            <person name="Wolfner M.F."/>
            <person name="Wong A."/>
            <person name="Wong G.K."/>
            <person name="Wu C.I."/>
            <person name="Wu G."/>
            <person name="Yamamoto D."/>
            <person name="Yang H.P."/>
            <person name="Yang S.P."/>
            <person name="Yorke J.A."/>
            <person name="Yoshida K."/>
            <person name="Zdobnov E."/>
            <person name="Zhang P."/>
            <person name="Zhang Y."/>
            <person name="Zimin A.V."/>
            <person name="Baldwin J."/>
            <person name="Abdouelleil A."/>
            <person name="Abdulkadir J."/>
            <person name="Abebe A."/>
            <person name="Abera B."/>
            <person name="Abreu J."/>
            <person name="Acer S.C."/>
            <person name="Aftuck L."/>
            <person name="Alexander A."/>
            <person name="An P."/>
            <person name="Anderson E."/>
            <person name="Anderson S."/>
            <person name="Arachi H."/>
            <person name="Azer M."/>
            <person name="Bachantsang P."/>
            <person name="Barry A."/>
            <person name="Bayul T."/>
            <person name="Berlin A."/>
            <person name="Bessette D."/>
            <person name="Bloom T."/>
            <person name="Blye J."/>
            <person name="Boguslavskiy L."/>
            <person name="Bonnet C."/>
            <person name="Boukhgalter B."/>
            <person name="Bourzgui I."/>
            <person name="Brown A."/>
            <person name="Cahill P."/>
            <person name="Channer S."/>
            <person name="Cheshatsang Y."/>
            <person name="Chuda L."/>
            <person name="Citroen M."/>
            <person name="Collymore A."/>
            <person name="Cooke P."/>
            <person name="Costello M."/>
            <person name="D'Aco K."/>
            <person name="Daza R."/>
            <person name="De Haan G."/>
            <person name="DeGray S."/>
            <person name="DeMaso C."/>
            <person name="Dhargay N."/>
            <person name="Dooley K."/>
            <person name="Dooley E."/>
            <person name="Doricent M."/>
            <person name="Dorje P."/>
            <person name="Dorjee K."/>
            <person name="Dupes A."/>
            <person name="Elong R."/>
            <person name="Falk J."/>
            <person name="Farina A."/>
            <person name="Faro S."/>
            <person name="Ferguson D."/>
            <person name="Fisher S."/>
            <person name="Foley C.D."/>
            <person name="Franke A."/>
            <person name="Friedrich D."/>
            <person name="Gadbois L."/>
            <person name="Gearin G."/>
            <person name="Gearin C.R."/>
            <person name="Giannoukos G."/>
            <person name="Goode T."/>
            <person name="Graham J."/>
            <person name="Grandbois E."/>
            <person name="Grewal S."/>
            <person name="Gyaltsen K."/>
            <person name="Hafez N."/>
            <person name="Hagos B."/>
            <person name="Hall J."/>
            <person name="Henson C."/>
            <person name="Hollinger A."/>
            <person name="Honan T."/>
            <person name="Huard M.D."/>
            <person name="Hughes L."/>
            <person name="Hurhula B."/>
            <person name="Husby M.E."/>
            <person name="Kamat A."/>
            <person name="Kanga B."/>
            <person name="Kashin S."/>
            <person name="Khazanovich D."/>
            <person name="Kisner P."/>
            <person name="Lance K."/>
            <person name="Lara M."/>
            <person name="Lee W."/>
            <person name="Lennon N."/>
            <person name="Letendre F."/>
            <person name="LeVine R."/>
            <person name="Lipovsky A."/>
            <person name="Liu X."/>
            <person name="Liu J."/>
            <person name="Liu S."/>
            <person name="Lokyitsang T."/>
            <person name="Lokyitsang Y."/>
            <person name="Lubonja R."/>
            <person name="Lui A."/>
            <person name="MacDonald P."/>
            <person name="Magnisalis V."/>
            <person name="Maru K."/>
            <person name="Matthews C."/>
            <person name="McCusker W."/>
            <person name="McDonough S."/>
            <person name="Mehta T."/>
            <person name="Meldrim J."/>
            <person name="Meneus L."/>
            <person name="Mihai O."/>
            <person name="Mihalev A."/>
            <person name="Mihova T."/>
            <person name="Mittelman R."/>
            <person name="Mlenga V."/>
            <person name="Montmayeur A."/>
            <person name="Mulrain L."/>
            <person name="Navidi A."/>
            <person name="Naylor J."/>
            <person name="Negash T."/>
            <person name="Nguyen T."/>
            <person name="Nguyen N."/>
            <person name="Nicol R."/>
            <person name="Norbu C."/>
            <person name="Norbu N."/>
            <person name="Novod N."/>
            <person name="O'Neill B."/>
            <person name="Osman S."/>
            <person name="Markiewicz E."/>
            <person name="Oyono O.L."/>
            <person name="Patti C."/>
            <person name="Phunkhang P."/>
            <person name="Pierre F."/>
            <person name="Priest M."/>
            <person name="Raghuraman S."/>
            <person name="Rege F."/>
            <person name="Reyes R."/>
            <person name="Rise C."/>
            <person name="Rogov P."/>
            <person name="Ross K."/>
            <person name="Ryan E."/>
            <person name="Settipalli S."/>
            <person name="Shea T."/>
            <person name="Sherpa N."/>
            <person name="Shi L."/>
            <person name="Shih D."/>
            <person name="Sparrow T."/>
            <person name="Spaulding J."/>
            <person name="Stalker J."/>
            <person name="Stange-Thomann N."/>
            <person name="Stavropoulos S."/>
            <person name="Stone C."/>
            <person name="Strader C."/>
            <person name="Tesfaye S."/>
            <person name="Thomson T."/>
            <person name="Thoulutsang Y."/>
            <person name="Thoulutsang D."/>
            <person name="Topham K."/>
            <person name="Topping I."/>
            <person name="Tsamla T."/>
            <person name="Vassiliev H."/>
            <person name="Vo A."/>
            <person name="Wangchuk T."/>
            <person name="Wangdi T."/>
            <person name="Weiand M."/>
            <person name="Wilkinson J."/>
            <person name="Wilson A."/>
            <person name="Yadav S."/>
            <person name="Young G."/>
            <person name="Yu Q."/>
            <person name="Zembek L."/>
            <person name="Zhong D."/>
            <person name="Zimmer A."/>
            <person name="Zwirko Z."/>
            <person name="Jaffe D.B."/>
            <person name="Alvarez P."/>
            <person name="Brockman W."/>
            <person name="Butler J."/>
            <person name="Chin C."/>
            <person name="Gnerre S."/>
            <person name="Grabherr M."/>
            <person name="Kleber M."/>
            <person name="Mauceli E."/>
            <person name="MacCallum I."/>
        </authorList>
    </citation>
    <scope>NUCLEOTIDE SEQUENCE [LARGE SCALE GENOMIC DNA]</scope>
    <source>
        <strain evidence="9">Tucson 14030-0811.24</strain>
    </source>
</reference>
<dbReference type="Pfam" id="PF01422">
    <property type="entry name" value="zf-NF-X1"/>
    <property type="match status" value="10"/>
</dbReference>
<feature type="transmembrane region" description="Helical" evidence="6">
    <location>
        <begin position="819"/>
        <end position="839"/>
    </location>
</feature>
<dbReference type="GO" id="GO:0005634">
    <property type="term" value="C:nucleus"/>
    <property type="evidence" value="ECO:0007669"/>
    <property type="project" value="InterPro"/>
</dbReference>
<dbReference type="KEGG" id="dwi:6651926"/>
<dbReference type="eggNOG" id="KOG1952">
    <property type="taxonomic scope" value="Eukaryota"/>
</dbReference>
<evidence type="ECO:0000256" key="1">
    <source>
        <dbReference type="ARBA" id="ARBA00007269"/>
    </source>
</evidence>
<keyword evidence="6" id="KW-0472">Membrane</keyword>
<dbReference type="SMART" id="SM00438">
    <property type="entry name" value="ZnF_NFX"/>
    <property type="match status" value="10"/>
</dbReference>
<dbReference type="OMA" id="KCQSVCH"/>
<evidence type="ECO:0000256" key="4">
    <source>
        <dbReference type="ARBA" id="ARBA00022771"/>
    </source>
</evidence>
<dbReference type="CDD" id="cd06008">
    <property type="entry name" value="NF-X1-zinc-finger"/>
    <property type="match status" value="4"/>
</dbReference>
<dbReference type="InterPro" id="IPR034078">
    <property type="entry name" value="NFX1_fam"/>
</dbReference>
<keyword evidence="2" id="KW-0479">Metal-binding</keyword>
<evidence type="ECO:0000256" key="2">
    <source>
        <dbReference type="ARBA" id="ARBA00022723"/>
    </source>
</evidence>
<comment type="similarity">
    <text evidence="1">Belongs to the NFX1 family.</text>
</comment>
<dbReference type="AlphaFoldDB" id="B4NLZ4"/>
<feature type="domain" description="NF-X1-type" evidence="7">
    <location>
        <begin position="494"/>
        <end position="512"/>
    </location>
</feature>
<evidence type="ECO:0000256" key="5">
    <source>
        <dbReference type="ARBA" id="ARBA00022833"/>
    </source>
</evidence>
<keyword evidence="6" id="KW-0812">Transmembrane</keyword>
<keyword evidence="6" id="KW-1133">Transmembrane helix</keyword>